<dbReference type="Proteomes" id="UP000825935">
    <property type="component" value="Chromosome 14"/>
</dbReference>
<gene>
    <name evidence="1" type="ORF">KP509_14G086400</name>
</gene>
<dbReference type="AlphaFoldDB" id="A0A8T2TBX9"/>
<evidence type="ECO:0000313" key="2">
    <source>
        <dbReference type="Proteomes" id="UP000825935"/>
    </source>
</evidence>
<keyword evidence="2" id="KW-1185">Reference proteome</keyword>
<organism evidence="1 2">
    <name type="scientific">Ceratopteris richardii</name>
    <name type="common">Triangle waterfern</name>
    <dbReference type="NCBI Taxonomy" id="49495"/>
    <lineage>
        <taxon>Eukaryota</taxon>
        <taxon>Viridiplantae</taxon>
        <taxon>Streptophyta</taxon>
        <taxon>Embryophyta</taxon>
        <taxon>Tracheophyta</taxon>
        <taxon>Polypodiopsida</taxon>
        <taxon>Polypodiidae</taxon>
        <taxon>Polypodiales</taxon>
        <taxon>Pteridineae</taxon>
        <taxon>Pteridaceae</taxon>
        <taxon>Parkerioideae</taxon>
        <taxon>Ceratopteris</taxon>
    </lineage>
</organism>
<reference evidence="1" key="1">
    <citation type="submission" date="2021-08" db="EMBL/GenBank/DDBJ databases">
        <title>WGS assembly of Ceratopteris richardii.</title>
        <authorList>
            <person name="Marchant D.B."/>
            <person name="Chen G."/>
            <person name="Jenkins J."/>
            <person name="Shu S."/>
            <person name="Leebens-Mack J."/>
            <person name="Grimwood J."/>
            <person name="Schmutz J."/>
            <person name="Soltis P."/>
            <person name="Soltis D."/>
            <person name="Chen Z.-H."/>
        </authorList>
    </citation>
    <scope>NUCLEOTIDE SEQUENCE</scope>
    <source>
        <strain evidence="1">Whitten #5841</strain>
        <tissue evidence="1">Leaf</tissue>
    </source>
</reference>
<protein>
    <submittedName>
        <fullName evidence="1">Uncharacterized protein</fullName>
    </submittedName>
</protein>
<evidence type="ECO:0000313" key="1">
    <source>
        <dbReference type="EMBL" id="KAH7416331.1"/>
    </source>
</evidence>
<accession>A0A8T2TBX9</accession>
<proteinExistence type="predicted"/>
<sequence>MQAITDLMSCAISLGRLLLPLDLVFPLPRIVKAKRYLYSICATRLDYLPK</sequence>
<dbReference type="EMBL" id="CM035419">
    <property type="protein sequence ID" value="KAH7416331.1"/>
    <property type="molecule type" value="Genomic_DNA"/>
</dbReference>
<comment type="caution">
    <text evidence="1">The sequence shown here is derived from an EMBL/GenBank/DDBJ whole genome shotgun (WGS) entry which is preliminary data.</text>
</comment>
<name>A0A8T2TBX9_CERRI</name>